<dbReference type="InterPro" id="IPR026444">
    <property type="entry name" value="Secre_tail"/>
</dbReference>
<evidence type="ECO:0000256" key="2">
    <source>
        <dbReference type="SAM" id="SignalP"/>
    </source>
</evidence>
<accession>A0A972FKV8</accession>
<gene>
    <name evidence="3" type="ORF">G6047_07610</name>
</gene>
<feature type="chain" id="PRO_5037747216" evidence="2">
    <location>
        <begin position="21"/>
        <end position="413"/>
    </location>
</feature>
<evidence type="ECO:0000313" key="3">
    <source>
        <dbReference type="EMBL" id="NMH27894.1"/>
    </source>
</evidence>
<protein>
    <submittedName>
        <fullName evidence="3">T9SS type A sorting domain-containing protein</fullName>
    </submittedName>
</protein>
<comment type="caution">
    <text evidence="3">The sequence shown here is derived from an EMBL/GenBank/DDBJ whole genome shotgun (WGS) entry which is preliminary data.</text>
</comment>
<name>A0A972FKV8_9FLAO</name>
<keyword evidence="4" id="KW-1185">Reference proteome</keyword>
<dbReference type="AlphaFoldDB" id="A0A972FKV8"/>
<evidence type="ECO:0000256" key="1">
    <source>
        <dbReference type="ARBA" id="ARBA00022729"/>
    </source>
</evidence>
<dbReference type="Proteomes" id="UP000712080">
    <property type="component" value="Unassembled WGS sequence"/>
</dbReference>
<proteinExistence type="predicted"/>
<organism evidence="3 4">
    <name type="scientific">Flavobacterium silvaticum</name>
    <dbReference type="NCBI Taxonomy" id="1852020"/>
    <lineage>
        <taxon>Bacteria</taxon>
        <taxon>Pseudomonadati</taxon>
        <taxon>Bacteroidota</taxon>
        <taxon>Flavobacteriia</taxon>
        <taxon>Flavobacteriales</taxon>
        <taxon>Flavobacteriaceae</taxon>
        <taxon>Flavobacterium</taxon>
    </lineage>
</organism>
<dbReference type="InterPro" id="IPR015943">
    <property type="entry name" value="WD40/YVTN_repeat-like_dom_sf"/>
</dbReference>
<keyword evidence="1 2" id="KW-0732">Signal</keyword>
<feature type="signal peptide" evidence="2">
    <location>
        <begin position="1"/>
        <end position="20"/>
    </location>
</feature>
<sequence length="413" mass="45207">MIRLLTLTGCLLSISLSAQLAWPSQSWSSAENLTAQMSASDLTDLSGMHWNSQNNRLYLVQNNGKLRVLHLDASDGTFTQICNKNIDGDIEGITQADLSENAVYVIDEGGFKIRKYTHTANFSSVSEVRHWNLLNDPSPMNDTGNYGPEGIVFIPDSALQQLNFKSSVSGSPYTSVKGMGGLMFVANETQGYVWVFDLNPSVNNDFAYVGKYKTSREESCELTFDASTNLLYILHNIDDNYLEVTDLSFTTISGQAKFNTVAEYHLPDPTGDNNNIEGFAMTPKCNDANLSYAWLCRDAESDEDDDVIEDVVRVFSLFDAAGTCLLGTVDAVNDAVNDAAIAVYPVPAQNRIYFRNAGALSGKTVSVFDQTGRNMGHFRIDAGSMDISSLSVGSYLIKIDTAGVEPVVRFAVR</sequence>
<reference evidence="3" key="1">
    <citation type="submission" date="2020-02" db="EMBL/GenBank/DDBJ databases">
        <title>Flavobacterium sp. genome.</title>
        <authorList>
            <person name="Jung H.S."/>
            <person name="Baek J.H."/>
            <person name="Jeon C.O."/>
        </authorList>
    </citation>
    <scope>NUCLEOTIDE SEQUENCE</scope>
    <source>
        <strain evidence="3">SE-s28</strain>
    </source>
</reference>
<dbReference type="NCBIfam" id="TIGR04183">
    <property type="entry name" value="Por_Secre_tail"/>
    <property type="match status" value="1"/>
</dbReference>
<dbReference type="SUPFAM" id="SSF63829">
    <property type="entry name" value="Calcium-dependent phosphotriesterase"/>
    <property type="match status" value="1"/>
</dbReference>
<dbReference type="Gene3D" id="2.130.10.10">
    <property type="entry name" value="YVTN repeat-like/Quinoprotein amine dehydrogenase"/>
    <property type="match status" value="1"/>
</dbReference>
<dbReference type="RefSeq" id="WP_169526974.1">
    <property type="nucleotide sequence ID" value="NZ_JAAMPU010000103.1"/>
</dbReference>
<dbReference type="EMBL" id="JAAMPU010000103">
    <property type="protein sequence ID" value="NMH27894.1"/>
    <property type="molecule type" value="Genomic_DNA"/>
</dbReference>
<evidence type="ECO:0000313" key="4">
    <source>
        <dbReference type="Proteomes" id="UP000712080"/>
    </source>
</evidence>